<dbReference type="SUPFAM" id="SSF82282">
    <property type="entry name" value="Homocysteine S-methyltransferase"/>
    <property type="match status" value="1"/>
</dbReference>
<comment type="cofactor">
    <cofactor evidence="3">
        <name>Zn(2+)</name>
        <dbReference type="ChEBI" id="CHEBI:29105"/>
    </cofactor>
    <text evidence="3">Binds 1 zinc ion per subunit.</text>
</comment>
<feature type="domain" description="Hcy-binding" evidence="5">
    <location>
        <begin position="1"/>
        <end position="294"/>
    </location>
</feature>
<keyword evidence="7" id="KW-1185">Reference proteome</keyword>
<keyword evidence="1 4" id="KW-0489">Methyltransferase</keyword>
<sequence>MGNGIVILDGGMSRELERLGAPFRQPEWSALALMETPEIVEKAHVEFIEAGAEVITTNNYAVVPYHIGEKRFADEGRRLIELSGKLARSAADRKKGVRVAGCVPPVFGSYRPKEFDPVRAPKILAEIVGGLAGVADLWLVETTSSIAEMEAAVAATVAAPKPLWVALTLEDGSAEDDGSRLRSGESVREACAAALSQDIDAVLFNCSTPEIMSRAIDEARRILPESVRIGVYANGFARPAGQRGAKRDITPMRKDLDPAAYLALARQWREHGASIIGGCCGIGCSHIEALSKGLD</sequence>
<dbReference type="InterPro" id="IPR017226">
    <property type="entry name" value="BHMT-like"/>
</dbReference>
<evidence type="ECO:0000256" key="4">
    <source>
        <dbReference type="PROSITE-ProRule" id="PRU00333"/>
    </source>
</evidence>
<organism evidence="6 7">
    <name type="scientific">Nisaea acidiphila</name>
    <dbReference type="NCBI Taxonomy" id="1862145"/>
    <lineage>
        <taxon>Bacteria</taxon>
        <taxon>Pseudomonadati</taxon>
        <taxon>Pseudomonadota</taxon>
        <taxon>Alphaproteobacteria</taxon>
        <taxon>Rhodospirillales</taxon>
        <taxon>Thalassobaculaceae</taxon>
        <taxon>Nisaea</taxon>
    </lineage>
</organism>
<dbReference type="GO" id="GO:0008168">
    <property type="term" value="F:methyltransferase activity"/>
    <property type="evidence" value="ECO:0007669"/>
    <property type="project" value="UniProtKB-UniRule"/>
</dbReference>
<dbReference type="EMBL" id="CP102480">
    <property type="protein sequence ID" value="UUX51706.1"/>
    <property type="molecule type" value="Genomic_DNA"/>
</dbReference>
<gene>
    <name evidence="6" type="ORF">NUH88_08390</name>
</gene>
<dbReference type="RefSeq" id="WP_257771358.1">
    <property type="nucleotide sequence ID" value="NZ_CP102480.1"/>
</dbReference>
<dbReference type="GO" id="GO:0032259">
    <property type="term" value="P:methylation"/>
    <property type="evidence" value="ECO:0007669"/>
    <property type="project" value="UniProtKB-KW"/>
</dbReference>
<feature type="binding site" evidence="3 4">
    <location>
        <position position="206"/>
    </location>
    <ligand>
        <name>Zn(2+)</name>
        <dbReference type="ChEBI" id="CHEBI:29105"/>
    </ligand>
</feature>
<dbReference type="PANTHER" id="PTHR11103:SF18">
    <property type="entry name" value="SLR1189 PROTEIN"/>
    <property type="match status" value="1"/>
</dbReference>
<dbReference type="Pfam" id="PF02574">
    <property type="entry name" value="S-methyl_trans"/>
    <property type="match status" value="1"/>
</dbReference>
<evidence type="ECO:0000313" key="6">
    <source>
        <dbReference type="EMBL" id="UUX51706.1"/>
    </source>
</evidence>
<dbReference type="PANTHER" id="PTHR11103">
    <property type="entry name" value="SLR1189 PROTEIN"/>
    <property type="match status" value="1"/>
</dbReference>
<accession>A0A9J7AY32</accession>
<evidence type="ECO:0000256" key="2">
    <source>
        <dbReference type="ARBA" id="ARBA00022679"/>
    </source>
</evidence>
<dbReference type="GO" id="GO:0009086">
    <property type="term" value="P:methionine biosynthetic process"/>
    <property type="evidence" value="ECO:0007669"/>
    <property type="project" value="InterPro"/>
</dbReference>
<dbReference type="GO" id="GO:0008270">
    <property type="term" value="F:zinc ion binding"/>
    <property type="evidence" value="ECO:0007669"/>
    <property type="project" value="InterPro"/>
</dbReference>
<protein>
    <submittedName>
        <fullName evidence="6">Homocysteine S-methyltransferase family protein</fullName>
    </submittedName>
</protein>
<feature type="binding site" evidence="3 4">
    <location>
        <position position="279"/>
    </location>
    <ligand>
        <name>Zn(2+)</name>
        <dbReference type="ChEBI" id="CHEBI:29105"/>
    </ligand>
</feature>
<dbReference type="KEGG" id="naci:NUH88_08390"/>
<keyword evidence="3 4" id="KW-0479">Metal-binding</keyword>
<feature type="binding site" evidence="3 4">
    <location>
        <position position="280"/>
    </location>
    <ligand>
        <name>Zn(2+)</name>
        <dbReference type="ChEBI" id="CHEBI:29105"/>
    </ligand>
</feature>
<evidence type="ECO:0000256" key="1">
    <source>
        <dbReference type="ARBA" id="ARBA00022603"/>
    </source>
</evidence>
<dbReference type="PIRSF" id="PIRSF037505">
    <property type="entry name" value="Betaine_HMT"/>
    <property type="match status" value="1"/>
</dbReference>
<dbReference type="InterPro" id="IPR036589">
    <property type="entry name" value="HCY_dom_sf"/>
</dbReference>
<dbReference type="AlphaFoldDB" id="A0A9J7AY32"/>
<dbReference type="PROSITE" id="PS50970">
    <property type="entry name" value="HCY"/>
    <property type="match status" value="1"/>
</dbReference>
<dbReference type="Gene3D" id="3.20.20.330">
    <property type="entry name" value="Homocysteine-binding-like domain"/>
    <property type="match status" value="1"/>
</dbReference>
<dbReference type="InterPro" id="IPR003726">
    <property type="entry name" value="HCY_dom"/>
</dbReference>
<evidence type="ECO:0000313" key="7">
    <source>
        <dbReference type="Proteomes" id="UP001060336"/>
    </source>
</evidence>
<evidence type="ECO:0000259" key="5">
    <source>
        <dbReference type="PROSITE" id="PS50970"/>
    </source>
</evidence>
<reference evidence="6" key="1">
    <citation type="submission" date="2022-08" db="EMBL/GenBank/DDBJ databases">
        <title>Nisaea acidiphila sp. nov., isolated from a marine algal debris and emended description of the genus Nisaea Urios et al. 2008.</title>
        <authorList>
            <person name="Kwon K."/>
        </authorList>
    </citation>
    <scope>NUCLEOTIDE SEQUENCE</scope>
    <source>
        <strain evidence="6">MEBiC11861</strain>
    </source>
</reference>
<name>A0A9J7AY32_9PROT</name>
<proteinExistence type="predicted"/>
<dbReference type="Proteomes" id="UP001060336">
    <property type="component" value="Chromosome"/>
</dbReference>
<keyword evidence="3 4" id="KW-0862">Zinc</keyword>
<evidence type="ECO:0000256" key="3">
    <source>
        <dbReference type="PIRSR" id="PIRSR037505-2"/>
    </source>
</evidence>
<keyword evidence="2 4" id="KW-0808">Transferase</keyword>